<name>A0A327JJC3_9HYPH</name>
<evidence type="ECO:0000256" key="4">
    <source>
        <dbReference type="ARBA" id="ARBA00023002"/>
    </source>
</evidence>
<dbReference type="InterPro" id="IPR045854">
    <property type="entry name" value="NO2/SO3_Rdtase_4Fe4S_sf"/>
</dbReference>
<dbReference type="Proteomes" id="UP000249299">
    <property type="component" value="Unassembled WGS sequence"/>
</dbReference>
<keyword evidence="5" id="KW-0408">Iron</keyword>
<keyword evidence="2" id="KW-0349">Heme</keyword>
<dbReference type="Gene3D" id="3.90.480.10">
    <property type="entry name" value="Sulfite Reductase Hemoprotein,Domain 2"/>
    <property type="match status" value="1"/>
</dbReference>
<dbReference type="InterPro" id="IPR005117">
    <property type="entry name" value="NiRdtase/SiRdtase_haem-b_fer"/>
</dbReference>
<dbReference type="GO" id="GO:0016491">
    <property type="term" value="F:oxidoreductase activity"/>
    <property type="evidence" value="ECO:0007669"/>
    <property type="project" value="UniProtKB-KW"/>
</dbReference>
<evidence type="ECO:0000256" key="3">
    <source>
        <dbReference type="ARBA" id="ARBA00022723"/>
    </source>
</evidence>
<accession>A0A327JJC3</accession>
<dbReference type="GO" id="GO:0051539">
    <property type="term" value="F:4 iron, 4 sulfur cluster binding"/>
    <property type="evidence" value="ECO:0007669"/>
    <property type="project" value="UniProtKB-KW"/>
</dbReference>
<dbReference type="RefSeq" id="WP_111434924.1">
    <property type="nucleotide sequence ID" value="NZ_JACIGG010000019.1"/>
</dbReference>
<dbReference type="NCBIfam" id="TIGR02435">
    <property type="entry name" value="CobG"/>
    <property type="match status" value="1"/>
</dbReference>
<evidence type="ECO:0000256" key="6">
    <source>
        <dbReference type="ARBA" id="ARBA00023014"/>
    </source>
</evidence>
<organism evidence="8 9">
    <name type="scientific">Rhodobium orientis</name>
    <dbReference type="NCBI Taxonomy" id="34017"/>
    <lineage>
        <taxon>Bacteria</taxon>
        <taxon>Pseudomonadati</taxon>
        <taxon>Pseudomonadota</taxon>
        <taxon>Alphaproteobacteria</taxon>
        <taxon>Hyphomicrobiales</taxon>
        <taxon>Rhodobiaceae</taxon>
        <taxon>Rhodobium</taxon>
    </lineage>
</organism>
<comment type="caution">
    <text evidence="8">The sequence shown here is derived from an EMBL/GenBank/DDBJ whole genome shotgun (WGS) entry which is preliminary data.</text>
</comment>
<keyword evidence="3" id="KW-0479">Metal-binding</keyword>
<feature type="domain" description="Nitrite/Sulfite reductase ferredoxin-like" evidence="7">
    <location>
        <begin position="250"/>
        <end position="308"/>
    </location>
</feature>
<evidence type="ECO:0000259" key="7">
    <source>
        <dbReference type="Pfam" id="PF03460"/>
    </source>
</evidence>
<evidence type="ECO:0000256" key="1">
    <source>
        <dbReference type="ARBA" id="ARBA00022485"/>
    </source>
</evidence>
<dbReference type="EMBL" id="NPEV01000029">
    <property type="protein sequence ID" value="RAI26507.1"/>
    <property type="molecule type" value="Genomic_DNA"/>
</dbReference>
<dbReference type="OrthoDB" id="7459360at2"/>
<proteinExistence type="predicted"/>
<dbReference type="SUPFAM" id="SSF56014">
    <property type="entry name" value="Nitrite and sulphite reductase 4Fe-4S domain-like"/>
    <property type="match status" value="2"/>
</dbReference>
<protein>
    <submittedName>
        <fullName evidence="8">Precorrin-3B synthase</fullName>
    </submittedName>
</protein>
<feature type="domain" description="Nitrite/Sulfite reductase ferredoxin-like" evidence="7">
    <location>
        <begin position="16"/>
        <end position="75"/>
    </location>
</feature>
<dbReference type="InterPro" id="IPR051329">
    <property type="entry name" value="NIR_SIR_4Fe-4S"/>
</dbReference>
<keyword evidence="9" id="KW-1185">Reference proteome</keyword>
<keyword evidence="1" id="KW-0004">4Fe-4S</keyword>
<dbReference type="SUPFAM" id="SSF55124">
    <property type="entry name" value="Nitrite/Sulfite reductase N-terminal domain-like"/>
    <property type="match status" value="2"/>
</dbReference>
<sequence length="430" mass="43667">MTAPMRKGWCPSLLKPMESGDGFLARVKPTAATLSANAARALAEAAMRFGNGLVDVTNRSNLQFRGFSLDSIAPFADVVFRHGLAHDSAPVEQVRNVAASPLGADDPSAAFDAHLAARAIEAMLAATPEVRALPPKFGFSVDGGGASPLGDVGADVLIVPGPTGVAVRLAGSTLAAECAEGDIPSAARAVALAFLDLAGTQPEPPRRMRHLIEVLGPEAVFAKAGLMPAGQEQPVARSAPRIGYGDLGKGTGFFAVGVPFGTLEVSALAQLADFSEEFGNGTIRLTPWRSLVLVGIAPEAADALAEAVACSGLLTDPADPRLAIVACPGKPACESATVATRADAARLAASGVLDDVSDATVHVSGCAKGCAHPRPATLTLSGRNGAYDVILNGRADAAEKAGADAAPHFSGLDLEGVIAVLATAPWSKPR</sequence>
<evidence type="ECO:0000256" key="2">
    <source>
        <dbReference type="ARBA" id="ARBA00022617"/>
    </source>
</evidence>
<reference evidence="8 9" key="1">
    <citation type="submission" date="2017-07" db="EMBL/GenBank/DDBJ databases">
        <title>Draft Genome Sequences of Select Purple Nonsulfur Bacteria.</title>
        <authorList>
            <person name="Lasarre B."/>
            <person name="Mckinlay J.B."/>
        </authorList>
    </citation>
    <scope>NUCLEOTIDE SEQUENCE [LARGE SCALE GENOMIC DNA]</scope>
    <source>
        <strain evidence="8 9">DSM 11290</strain>
    </source>
</reference>
<evidence type="ECO:0000313" key="8">
    <source>
        <dbReference type="EMBL" id="RAI26507.1"/>
    </source>
</evidence>
<dbReference type="PANTHER" id="PTHR32439">
    <property type="entry name" value="FERREDOXIN--NITRITE REDUCTASE, CHLOROPLASTIC"/>
    <property type="match status" value="1"/>
</dbReference>
<keyword evidence="4" id="KW-0560">Oxidoreductase</keyword>
<dbReference type="InterPro" id="IPR012798">
    <property type="entry name" value="Cbl_synth_CobG-like"/>
</dbReference>
<dbReference type="Gene3D" id="3.30.413.10">
    <property type="entry name" value="Sulfite Reductase Hemoprotein, domain 1"/>
    <property type="match status" value="2"/>
</dbReference>
<gene>
    <name evidence="8" type="primary">cobG</name>
    <name evidence="8" type="ORF">CH339_13650</name>
</gene>
<evidence type="ECO:0000256" key="5">
    <source>
        <dbReference type="ARBA" id="ARBA00023004"/>
    </source>
</evidence>
<dbReference type="InterPro" id="IPR036136">
    <property type="entry name" value="Nit/Sulf_reduc_fer-like_dom_sf"/>
</dbReference>
<dbReference type="PANTHER" id="PTHR32439:SF9">
    <property type="entry name" value="BLR3264 PROTEIN"/>
    <property type="match status" value="1"/>
</dbReference>
<keyword evidence="6" id="KW-0411">Iron-sulfur</keyword>
<dbReference type="AlphaFoldDB" id="A0A327JJC3"/>
<dbReference type="GO" id="GO:0046872">
    <property type="term" value="F:metal ion binding"/>
    <property type="evidence" value="ECO:0007669"/>
    <property type="project" value="UniProtKB-KW"/>
</dbReference>
<evidence type="ECO:0000313" key="9">
    <source>
        <dbReference type="Proteomes" id="UP000249299"/>
    </source>
</evidence>
<dbReference type="Pfam" id="PF03460">
    <property type="entry name" value="NIR_SIR_ferr"/>
    <property type="match status" value="2"/>
</dbReference>